<dbReference type="EMBL" id="BRZM01004323">
    <property type="protein sequence ID" value="GLD56381.1"/>
    <property type="molecule type" value="Genomic_DNA"/>
</dbReference>
<feature type="region of interest" description="Disordered" evidence="2">
    <location>
        <begin position="49"/>
        <end position="108"/>
    </location>
</feature>
<protein>
    <submittedName>
        <fullName evidence="3">Glucocorticoid-induced transcript 1 protein-like protein</fullName>
    </submittedName>
</protein>
<sequence length="171" mass="18550">MRCVYLYKVNQPTPDNPVPKSLHYAVPGGVGVNRRLSISSGWEQGMRAMDVVDGRRPPFPPHRYSNSGDTRDTDTQAPSSGDSSPSSRPYSSDHLHSPDGSPCSAEEIDKDSVCSSPLAKFATSPSLTTFLMAGPGPSGIVPCHLRAHRRADKVRSQTQTAWIFAARAWGR</sequence>
<dbReference type="Pfam" id="PF15388">
    <property type="entry name" value="FAM117"/>
    <property type="match status" value="1"/>
</dbReference>
<evidence type="ECO:0000256" key="1">
    <source>
        <dbReference type="ARBA" id="ARBA00022553"/>
    </source>
</evidence>
<name>A0AAD3MM92_LATJO</name>
<proteinExistence type="predicted"/>
<dbReference type="PANTHER" id="PTHR14972">
    <property type="entry name" value="AGAP011572-PA"/>
    <property type="match status" value="1"/>
</dbReference>
<keyword evidence="4" id="KW-1185">Reference proteome</keyword>
<evidence type="ECO:0000313" key="4">
    <source>
        <dbReference type="Proteomes" id="UP001279410"/>
    </source>
</evidence>
<keyword evidence="1" id="KW-0597">Phosphoprotein</keyword>
<dbReference type="AlphaFoldDB" id="A0AAD3MM92"/>
<comment type="caution">
    <text evidence="3">The sequence shown here is derived from an EMBL/GenBank/DDBJ whole genome shotgun (WGS) entry which is preliminary data.</text>
</comment>
<dbReference type="GO" id="GO:0005737">
    <property type="term" value="C:cytoplasm"/>
    <property type="evidence" value="ECO:0007669"/>
    <property type="project" value="TreeGrafter"/>
</dbReference>
<gene>
    <name evidence="3" type="ORF">AKAME5_002864800</name>
</gene>
<dbReference type="InterPro" id="IPR026642">
    <property type="entry name" value="Glcci1/FAM117"/>
</dbReference>
<accession>A0AAD3MM92</accession>
<dbReference type="GO" id="GO:0072015">
    <property type="term" value="P:podocyte development"/>
    <property type="evidence" value="ECO:0007669"/>
    <property type="project" value="TreeGrafter"/>
</dbReference>
<reference evidence="3" key="1">
    <citation type="submission" date="2022-08" db="EMBL/GenBank/DDBJ databases">
        <title>Genome sequencing of akame (Lates japonicus).</title>
        <authorList>
            <person name="Hashiguchi Y."/>
            <person name="Takahashi H."/>
        </authorList>
    </citation>
    <scope>NUCLEOTIDE SEQUENCE</scope>
    <source>
        <strain evidence="3">Kochi</strain>
    </source>
</reference>
<evidence type="ECO:0000256" key="2">
    <source>
        <dbReference type="SAM" id="MobiDB-lite"/>
    </source>
</evidence>
<organism evidence="3 4">
    <name type="scientific">Lates japonicus</name>
    <name type="common">Japanese lates</name>
    <dbReference type="NCBI Taxonomy" id="270547"/>
    <lineage>
        <taxon>Eukaryota</taxon>
        <taxon>Metazoa</taxon>
        <taxon>Chordata</taxon>
        <taxon>Craniata</taxon>
        <taxon>Vertebrata</taxon>
        <taxon>Euteleostomi</taxon>
        <taxon>Actinopterygii</taxon>
        <taxon>Neopterygii</taxon>
        <taxon>Teleostei</taxon>
        <taxon>Neoteleostei</taxon>
        <taxon>Acanthomorphata</taxon>
        <taxon>Carangaria</taxon>
        <taxon>Carangaria incertae sedis</taxon>
        <taxon>Centropomidae</taxon>
        <taxon>Lates</taxon>
    </lineage>
</organism>
<dbReference type="PANTHER" id="PTHR14972:SF3">
    <property type="entry name" value="GLUCOCORTICOID-INDUCED TRANSCRIPT 1 PROTEIN"/>
    <property type="match status" value="1"/>
</dbReference>
<dbReference type="Proteomes" id="UP001279410">
    <property type="component" value="Unassembled WGS sequence"/>
</dbReference>
<feature type="compositionally biased region" description="Low complexity" evidence="2">
    <location>
        <begin position="78"/>
        <end position="90"/>
    </location>
</feature>
<evidence type="ECO:0000313" key="3">
    <source>
        <dbReference type="EMBL" id="GLD56381.1"/>
    </source>
</evidence>